<feature type="region of interest" description="Disordered" evidence="1">
    <location>
        <begin position="291"/>
        <end position="314"/>
    </location>
</feature>
<reference evidence="2" key="1">
    <citation type="journal article" date="2013" name="Genome Biol.">
        <title>Reference genomes and transcriptomes of Nicotiana sylvestris and Nicotiana tomentosiformis.</title>
        <authorList>
            <person name="Sierro N."/>
            <person name="Battey J.N."/>
            <person name="Ouadi S."/>
            <person name="Bovet L."/>
            <person name="Goepfert S."/>
            <person name="Bakaher N."/>
            <person name="Peitsch M.C."/>
            <person name="Ivanov N.V."/>
        </authorList>
    </citation>
    <scope>NUCLEOTIDE SEQUENCE [LARGE SCALE GENOMIC DNA]</scope>
</reference>
<evidence type="ECO:0000256" key="1">
    <source>
        <dbReference type="SAM" id="MobiDB-lite"/>
    </source>
</evidence>
<feature type="compositionally biased region" description="Polar residues" evidence="1">
    <location>
        <begin position="345"/>
        <end position="355"/>
    </location>
</feature>
<evidence type="ECO:0000313" key="6">
    <source>
        <dbReference type="RefSeq" id="XP_009772773.1"/>
    </source>
</evidence>
<proteinExistence type="predicted"/>
<dbReference type="eggNOG" id="ENOG502QWDI">
    <property type="taxonomic scope" value="Eukaryota"/>
</dbReference>
<accession>A0A1U7WEW0</accession>
<dbReference type="KEGG" id="nsy:104223112"/>
<dbReference type="RefSeq" id="XP_009772772.1">
    <property type="nucleotide sequence ID" value="XM_009774470.1"/>
</dbReference>
<dbReference type="InterPro" id="IPR040378">
    <property type="entry name" value="BASL"/>
</dbReference>
<dbReference type="Proteomes" id="UP000189701">
    <property type="component" value="Unplaced"/>
</dbReference>
<dbReference type="RefSeq" id="XP_009772769.1">
    <property type="nucleotide sequence ID" value="XM_009774467.1"/>
</dbReference>
<evidence type="ECO:0000313" key="2">
    <source>
        <dbReference type="Proteomes" id="UP000189701"/>
    </source>
</evidence>
<feature type="region of interest" description="Disordered" evidence="1">
    <location>
        <begin position="334"/>
        <end position="355"/>
    </location>
</feature>
<dbReference type="RefSeq" id="XP_070028018.1">
    <property type="nucleotide sequence ID" value="XM_070171917.1"/>
</dbReference>
<gene>
    <name evidence="3 4 5 6" type="primary">LOC104223112</name>
</gene>
<sequence>MKENLDEKLNHSNGYNESKSLVFPTKDLLDSNGYHGGKDSLESETKERNEFWKHQELNGSVFFEDISRSNKHETTCKRNGNPFACDTEDRDHTWSIPEFEGSMIVDVDDKENGAIVSNAPFTSVSELFGIDTLLFTDKGVVECKLPESTICYKESNYNIMKDICIDEGCIDEGVPLVDKIVTESTKDDQPNSSVSLAADEHRPSYTRGDIDSELFSTGEYKASSIEDTDKIALAHHTTKEDEDTKSLVPIPSVLKPSSEDNISKGAVKDSCLEDVMKIFGSKYTTMAKAINTSEKEPGIQNSKESGSDADQSAQQPDQFLELQMPSGVATVNSQNAVSAPDEKNNNGPRSNFFSNSKSEAGAITCDQSSTESTLSSSVENVVNNLPEKSLKLESNSSHKDGSSDSISAGSQFHFTNSVDRSDRTVHGQSLDPKNMANLEDKTSDNLPLGTHGHFADGEASFSAGGPASGLITYSGPISHSGSVSLRSDSSTTSARSFAFPVLQNEWNSSPVRMAKTERRRKQRGWRQSLLCCRF</sequence>
<dbReference type="PANTHER" id="PTHR33914">
    <property type="entry name" value="18S PRE-RIBOSOMAL ASSEMBLY PROTEIN GAR2-LIKE PROTEIN"/>
    <property type="match status" value="1"/>
</dbReference>
<dbReference type="PANTHER" id="PTHR33914:SF21">
    <property type="entry name" value="SERINE-RICH ADHESIN FOR PLATELETS-LIKE"/>
    <property type="match status" value="1"/>
</dbReference>
<dbReference type="RefSeq" id="XP_070028019.1">
    <property type="nucleotide sequence ID" value="XM_070171918.1"/>
</dbReference>
<dbReference type="RefSeq" id="XP_009772770.1">
    <property type="nucleotide sequence ID" value="XM_009774468.1"/>
</dbReference>
<keyword evidence="2" id="KW-1185">Reference proteome</keyword>
<feature type="region of interest" description="Disordered" evidence="1">
    <location>
        <begin position="389"/>
        <end position="451"/>
    </location>
</feature>
<dbReference type="AlphaFoldDB" id="A0A1U7WEW0"/>
<dbReference type="GeneID" id="104223112"/>
<dbReference type="RefSeq" id="XP_070028017.1">
    <property type="nucleotide sequence ID" value="XM_070171916.1"/>
</dbReference>
<feature type="compositionally biased region" description="Polar residues" evidence="1">
    <location>
        <begin position="408"/>
        <end position="418"/>
    </location>
</feature>
<evidence type="ECO:0000313" key="3">
    <source>
        <dbReference type="RefSeq" id="XP_009772769.1"/>
    </source>
</evidence>
<organism evidence="2 4">
    <name type="scientific">Nicotiana sylvestris</name>
    <name type="common">Wood tobacco</name>
    <name type="synonym">South American tobacco</name>
    <dbReference type="NCBI Taxonomy" id="4096"/>
    <lineage>
        <taxon>Eukaryota</taxon>
        <taxon>Viridiplantae</taxon>
        <taxon>Streptophyta</taxon>
        <taxon>Embryophyta</taxon>
        <taxon>Tracheophyta</taxon>
        <taxon>Spermatophyta</taxon>
        <taxon>Magnoliopsida</taxon>
        <taxon>eudicotyledons</taxon>
        <taxon>Gunneridae</taxon>
        <taxon>Pentapetalae</taxon>
        <taxon>asterids</taxon>
        <taxon>lamiids</taxon>
        <taxon>Solanales</taxon>
        <taxon>Solanaceae</taxon>
        <taxon>Nicotianoideae</taxon>
        <taxon>Nicotianeae</taxon>
        <taxon>Nicotiana</taxon>
    </lineage>
</organism>
<dbReference type="RefSeq" id="XP_009772773.1">
    <property type="nucleotide sequence ID" value="XM_009774471.1"/>
</dbReference>
<evidence type="ECO:0000313" key="4">
    <source>
        <dbReference type="RefSeq" id="XP_009772770.1"/>
    </source>
</evidence>
<evidence type="ECO:0000313" key="5">
    <source>
        <dbReference type="RefSeq" id="XP_009772772.1"/>
    </source>
</evidence>
<name>A0A1U7WEW0_NICSY</name>
<feature type="compositionally biased region" description="Basic and acidic residues" evidence="1">
    <location>
        <begin position="389"/>
        <end position="402"/>
    </location>
</feature>
<dbReference type="STRING" id="4096.A0A1U7WEW0"/>
<reference evidence="3 4" key="2">
    <citation type="submission" date="2025-04" db="UniProtKB">
        <authorList>
            <consortium name="RefSeq"/>
        </authorList>
    </citation>
    <scope>IDENTIFICATION</scope>
    <source>
        <tissue evidence="3 4">Leaf</tissue>
    </source>
</reference>
<dbReference type="GO" id="GO:0009786">
    <property type="term" value="P:regulation of asymmetric cell division"/>
    <property type="evidence" value="ECO:0007669"/>
    <property type="project" value="InterPro"/>
</dbReference>
<protein>
    <submittedName>
        <fullName evidence="3 4">Uncharacterized protein LOC104223112 isoform X1</fullName>
    </submittedName>
</protein>